<dbReference type="Proteomes" id="UP000034164">
    <property type="component" value="Unassembled WGS sequence"/>
</dbReference>
<evidence type="ECO:0000313" key="2">
    <source>
        <dbReference type="EMBL" id="KKZ67126.1"/>
    </source>
</evidence>
<dbReference type="OrthoDB" id="4448936at2759"/>
<dbReference type="AlphaFoldDB" id="A0A0G2JBA2"/>
<reference evidence="3" key="1">
    <citation type="journal article" date="2015" name="PLoS Genet.">
        <title>The dynamic genome and transcriptome of the human fungal pathogen Blastomyces and close relative Emmonsia.</title>
        <authorList>
            <person name="Munoz J.F."/>
            <person name="Gauthier G.M."/>
            <person name="Desjardins C.A."/>
            <person name="Gallo J.E."/>
            <person name="Holder J."/>
            <person name="Sullivan T.D."/>
            <person name="Marty A.J."/>
            <person name="Carmen J.C."/>
            <person name="Chen Z."/>
            <person name="Ding L."/>
            <person name="Gujja S."/>
            <person name="Magrini V."/>
            <person name="Misas E."/>
            <person name="Mitreva M."/>
            <person name="Priest M."/>
            <person name="Saif S."/>
            <person name="Whiston E.A."/>
            <person name="Young S."/>
            <person name="Zeng Q."/>
            <person name="Goldman W.E."/>
            <person name="Mardis E.R."/>
            <person name="Taylor J.W."/>
            <person name="McEwen J.G."/>
            <person name="Clay O.K."/>
            <person name="Klein B.S."/>
            <person name="Cuomo C.A."/>
        </authorList>
    </citation>
    <scope>NUCLEOTIDE SEQUENCE [LARGE SCALE GENOMIC DNA]</scope>
    <source>
        <strain evidence="3">UAMH 3008</strain>
    </source>
</reference>
<evidence type="ECO:0000256" key="1">
    <source>
        <dbReference type="SAM" id="MobiDB-lite"/>
    </source>
</evidence>
<feature type="compositionally biased region" description="Acidic residues" evidence="1">
    <location>
        <begin position="182"/>
        <end position="204"/>
    </location>
</feature>
<dbReference type="EMBL" id="LCZI01000331">
    <property type="protein sequence ID" value="KKZ67126.1"/>
    <property type="molecule type" value="Genomic_DNA"/>
</dbReference>
<evidence type="ECO:0000313" key="3">
    <source>
        <dbReference type="Proteomes" id="UP000034164"/>
    </source>
</evidence>
<comment type="caution">
    <text evidence="2">The sequence shown here is derived from an EMBL/GenBank/DDBJ whole genome shotgun (WGS) entry which is preliminary data.</text>
</comment>
<dbReference type="VEuPathDB" id="FungiDB:EMCG_07185"/>
<proteinExistence type="predicted"/>
<organism evidence="2 3">
    <name type="scientific">[Emmonsia] crescens</name>
    <dbReference type="NCBI Taxonomy" id="73230"/>
    <lineage>
        <taxon>Eukaryota</taxon>
        <taxon>Fungi</taxon>
        <taxon>Dikarya</taxon>
        <taxon>Ascomycota</taxon>
        <taxon>Pezizomycotina</taxon>
        <taxon>Eurotiomycetes</taxon>
        <taxon>Eurotiomycetidae</taxon>
        <taxon>Onygenales</taxon>
        <taxon>Ajellomycetaceae</taxon>
        <taxon>Emergomyces</taxon>
    </lineage>
</organism>
<feature type="compositionally biased region" description="Low complexity" evidence="1">
    <location>
        <begin position="115"/>
        <end position="135"/>
    </location>
</feature>
<gene>
    <name evidence="2" type="ORF">EMCG_07185</name>
</gene>
<feature type="region of interest" description="Disordered" evidence="1">
    <location>
        <begin position="115"/>
        <end position="149"/>
    </location>
</feature>
<sequence length="465" mass="52702">MSTTPTPPHRQNNRGVMMKGSSLVTTTTIATTATTAASSSSSSATEPPNININNSFTDSAIDMDTSSGNITQTPDTTTNMMMTINATTPPPEESITTRMITERLLRLARLLADSNSSFNSNSDNNINSNDNKSNNLTYPHMSSSPSPSLSRQKFIAINRYLDDVEGLLLDPHDDEVRVDRDSENEEEEEEEEEEKEDEKEEEEKSEGGTTKSPSSTSCTEEGHKKTPNHMISVSSSKHPHQHPHPPPSSSVSRPEPEIEFQNGKGQSQTQRHSQVNHHNELDMLMQDLKIVTRCLEQRRTECLHLNAVFTVKCERLAQRILEMEDEIDEFRAEKIENTIELESLKGTVRGLEGWIRRWNKKRQEEADVYVDVDSEYTWSSEYSDSGRGEWGDNRNHQGRLVVVEEEEEEVSDNNGKDDIDTLMDGISAWLRGWSEVEEGFRIRARLRKRRVAMRFKKKSSEGLID</sequence>
<protein>
    <submittedName>
        <fullName evidence="2">Uncharacterized protein</fullName>
    </submittedName>
</protein>
<feature type="compositionally biased region" description="Basic and acidic residues" evidence="1">
    <location>
        <begin position="172"/>
        <end position="181"/>
    </location>
</feature>
<feature type="compositionally biased region" description="Polar residues" evidence="1">
    <location>
        <begin position="263"/>
        <end position="273"/>
    </location>
</feature>
<feature type="compositionally biased region" description="Low complexity" evidence="1">
    <location>
        <begin position="34"/>
        <end position="45"/>
    </location>
</feature>
<feature type="region of interest" description="Disordered" evidence="1">
    <location>
        <begin position="34"/>
        <end position="75"/>
    </location>
</feature>
<accession>A0A0G2JBA2</accession>
<feature type="compositionally biased region" description="Polar residues" evidence="1">
    <location>
        <begin position="46"/>
        <end position="68"/>
    </location>
</feature>
<name>A0A0G2JBA2_9EURO</name>
<feature type="region of interest" description="Disordered" evidence="1">
    <location>
        <begin position="172"/>
        <end position="274"/>
    </location>
</feature>
<feature type="compositionally biased region" description="Polar residues" evidence="1">
    <location>
        <begin position="207"/>
        <end position="219"/>
    </location>
</feature>